<accession>A0ABV7Q5E2</accession>
<keyword evidence="5" id="KW-1185">Reference proteome</keyword>
<feature type="region of interest" description="Disordered" evidence="2">
    <location>
        <begin position="71"/>
        <end position="90"/>
    </location>
</feature>
<dbReference type="InterPro" id="IPR010095">
    <property type="entry name" value="Cas12f1-like_TNB"/>
</dbReference>
<keyword evidence="1" id="KW-0238">DNA-binding</keyword>
<organism evidence="4 5">
    <name type="scientific">Glycomyces rhizosphaerae</name>
    <dbReference type="NCBI Taxonomy" id="2054422"/>
    <lineage>
        <taxon>Bacteria</taxon>
        <taxon>Bacillati</taxon>
        <taxon>Actinomycetota</taxon>
        <taxon>Actinomycetes</taxon>
        <taxon>Glycomycetales</taxon>
        <taxon>Glycomycetaceae</taxon>
        <taxon>Glycomyces</taxon>
    </lineage>
</organism>
<evidence type="ECO:0000256" key="2">
    <source>
        <dbReference type="SAM" id="MobiDB-lite"/>
    </source>
</evidence>
<evidence type="ECO:0000313" key="5">
    <source>
        <dbReference type="Proteomes" id="UP001595712"/>
    </source>
</evidence>
<dbReference type="RefSeq" id="WP_387981047.1">
    <property type="nucleotide sequence ID" value="NZ_JBHRWO010000022.1"/>
</dbReference>
<feature type="domain" description="Cas12f1-like TNB" evidence="3">
    <location>
        <begin position="14"/>
        <end position="64"/>
    </location>
</feature>
<gene>
    <name evidence="4" type="ORF">ACFO8M_26355</name>
</gene>
<comment type="caution">
    <text evidence="4">The sequence shown here is derived from an EMBL/GenBank/DDBJ whole genome shotgun (WGS) entry which is preliminary data.</text>
</comment>
<dbReference type="EMBL" id="JBHRWO010000022">
    <property type="protein sequence ID" value="MFC3496017.1"/>
    <property type="molecule type" value="Genomic_DNA"/>
</dbReference>
<evidence type="ECO:0000313" key="4">
    <source>
        <dbReference type="EMBL" id="MFC3496017.1"/>
    </source>
</evidence>
<dbReference type="Pfam" id="PF07282">
    <property type="entry name" value="Cas12f1-like_TNB"/>
    <property type="match status" value="1"/>
</dbReference>
<evidence type="ECO:0000256" key="1">
    <source>
        <dbReference type="ARBA" id="ARBA00023125"/>
    </source>
</evidence>
<protein>
    <submittedName>
        <fullName evidence="4">Zinc ribbon domain-containing protein</fullName>
    </submittedName>
</protein>
<dbReference type="Proteomes" id="UP001595712">
    <property type="component" value="Unassembled WGS sequence"/>
</dbReference>
<evidence type="ECO:0000259" key="3">
    <source>
        <dbReference type="Pfam" id="PF07282"/>
    </source>
</evidence>
<sequence length="90" mass="9469">MGPVAATHRAEGPGRVEDVPAPYTSLRCSHCGWIEKDSRKSQAEFSCVSCGYECNADINAAINIAAGQDRAGHLAPGDQPVSEGRPRCIG</sequence>
<name>A0ABV7Q5E2_9ACTN</name>
<reference evidence="5" key="1">
    <citation type="journal article" date="2019" name="Int. J. Syst. Evol. Microbiol.">
        <title>The Global Catalogue of Microorganisms (GCM) 10K type strain sequencing project: providing services to taxonomists for standard genome sequencing and annotation.</title>
        <authorList>
            <consortium name="The Broad Institute Genomics Platform"/>
            <consortium name="The Broad Institute Genome Sequencing Center for Infectious Disease"/>
            <person name="Wu L."/>
            <person name="Ma J."/>
        </authorList>
    </citation>
    <scope>NUCLEOTIDE SEQUENCE [LARGE SCALE GENOMIC DNA]</scope>
    <source>
        <strain evidence="5">CGMCC 4.7396</strain>
    </source>
</reference>
<proteinExistence type="predicted"/>